<evidence type="ECO:0000256" key="12">
    <source>
        <dbReference type="RuleBase" id="RU000394"/>
    </source>
</evidence>
<evidence type="ECO:0000256" key="4">
    <source>
        <dbReference type="ARBA" id="ARBA00022741"/>
    </source>
</evidence>
<dbReference type="InterPro" id="IPR027417">
    <property type="entry name" value="P-loop_NTPase"/>
</dbReference>
<dbReference type="FunFam" id="3.40.850.10:FF:000029">
    <property type="entry name" value="Kinesin-like protein KIF17"/>
    <property type="match status" value="1"/>
</dbReference>
<keyword evidence="5 11" id="KW-0067">ATP-binding</keyword>
<feature type="binding site" evidence="11">
    <location>
        <begin position="91"/>
        <end position="98"/>
    </location>
    <ligand>
        <name>ATP</name>
        <dbReference type="ChEBI" id="CHEBI:30616"/>
    </ligand>
</feature>
<dbReference type="GO" id="GO:0007018">
    <property type="term" value="P:microtubule-based movement"/>
    <property type="evidence" value="ECO:0007669"/>
    <property type="project" value="InterPro"/>
</dbReference>
<dbReference type="PROSITE" id="PS50067">
    <property type="entry name" value="KINESIN_MOTOR_2"/>
    <property type="match status" value="1"/>
</dbReference>
<dbReference type="GO" id="GO:0008017">
    <property type="term" value="F:microtubule binding"/>
    <property type="evidence" value="ECO:0007669"/>
    <property type="project" value="InterPro"/>
</dbReference>
<sequence>MASESVKVVVRCRPMNQRERELNCRPVVTVDSARGQCFIQNPGAADQPPKQFTFDGAYYMDHFTEQIYNEIAYPLVEGVTEGYNGTIFAYGQTGSGKSFTMQGLPDPACHRGIIPRAFEHVFESVQCAENTKFLVRASYLEIYNEDVRDLLGTDAKQKLELKEHPEKGVYVKGLSIHTVRSVAQCERIVEAGCKNRSVGCTLMNKDSSRSHSIFTISIEIYAVDERGKDHLRAGKLNLVDLAGSERQSKTGATGERLKEATKINLSLSALGNVISALVDGHIPYRDSKLTRLLQDSLGGNTKTLMVACLSPADNNYDETLSTLRYANRAKNIRNKPRINEDPKDALLREYQEEIKKLKAILAQQMGPGSLSALLNSQVPPSPVQLEEKPLSPPVMQRDMEAEKQLIREVRRGAWHLVPRSWPPPASTLASEELVLAAEPVAEAQEAQAEAPAALEAQPRSLLVGAGARREDVAALADDLLPTVDQQQVLARLQLLEQQVVGGEQAKNKDLKEKHRRRKRYADERKKQLVAALQNSDEDSGDWVLLNVYDSIQEEVRAKSKLLEKMQRKLRAAEVEIKDLQSEFELEKIDYLATIRRQERDFLLFQQLLEQVQPLIRRDCNYSNLEKIRRESCWDEDNGFWKIPEPIIIKTSLPVGQELCCLSHLPAAHFLCPLPFSTVCSPAGCQGAPHLSQLAVGAADR</sequence>
<dbReference type="Pfam" id="PF00225">
    <property type="entry name" value="Kinesin"/>
    <property type="match status" value="1"/>
</dbReference>
<dbReference type="PRINTS" id="PR00380">
    <property type="entry name" value="KINESINHEAVY"/>
</dbReference>
<keyword evidence="6 13" id="KW-0175">Coiled coil</keyword>
<accession>A0A8C2PDW0</accession>
<dbReference type="AlphaFoldDB" id="A0A8C2PDW0"/>
<feature type="domain" description="Kinesin motor" evidence="14">
    <location>
        <begin position="5"/>
        <end position="332"/>
    </location>
</feature>
<dbReference type="PROSITE" id="PS00411">
    <property type="entry name" value="KINESIN_MOTOR_1"/>
    <property type="match status" value="1"/>
</dbReference>
<keyword evidence="2" id="KW-0963">Cytoplasm</keyword>
<comment type="subunit">
    <text evidence="10">Homodimer. Interacts with APBA1 (via PDZ domain); the interaction is direct and is required for association of KIF17 with the cargo that is to be transported. Interacts with IFT B complex components IFT52 and IFT57. Interacts with IFT70B. Interacts with PIWIL1. Interacts with TBATA.</text>
</comment>
<evidence type="ECO:0000256" key="11">
    <source>
        <dbReference type="PROSITE-ProRule" id="PRU00283"/>
    </source>
</evidence>
<evidence type="ECO:0000259" key="14">
    <source>
        <dbReference type="PROSITE" id="PS50067"/>
    </source>
</evidence>
<dbReference type="InterPro" id="IPR001752">
    <property type="entry name" value="Kinesin_motor_dom"/>
</dbReference>
<dbReference type="GO" id="GO:0005524">
    <property type="term" value="F:ATP binding"/>
    <property type="evidence" value="ECO:0007669"/>
    <property type="project" value="UniProtKB-UniRule"/>
</dbReference>
<evidence type="ECO:0000256" key="9">
    <source>
        <dbReference type="ARBA" id="ARBA00059114"/>
    </source>
</evidence>
<reference evidence="15" key="1">
    <citation type="submission" date="2019-03" db="EMBL/GenBank/DDBJ databases">
        <title>Genome sequencing and reference-guided assembly of Black Bengal Goat (Capra hircus).</title>
        <authorList>
            <person name="Siddiki A.Z."/>
            <person name="Baten A."/>
            <person name="Billah M."/>
            <person name="Alam M.A.U."/>
            <person name="Shawrob K.S.M."/>
            <person name="Saha S."/>
            <person name="Chowdhury M."/>
            <person name="Rahman A.H."/>
            <person name="Stear M."/>
            <person name="Miah G."/>
            <person name="Das G.B."/>
            <person name="Hossain M.M."/>
            <person name="Kumkum M."/>
            <person name="Islam M.S."/>
            <person name="Mollah A.M."/>
            <person name="Ahsan A."/>
            <person name="Tusar F."/>
            <person name="Khan M.K.I."/>
        </authorList>
    </citation>
    <scope>NUCLEOTIDE SEQUENCE [LARGE SCALE GENOMIC DNA]</scope>
</reference>
<comment type="subcellular location">
    <subcellularLocation>
        <location evidence="1">Cytoplasm</location>
        <location evidence="1">Cytoskeleton</location>
    </subcellularLocation>
</comment>
<keyword evidence="4 11" id="KW-0547">Nucleotide-binding</keyword>
<protein>
    <recommendedName>
        <fullName evidence="12">Kinesin-like protein</fullName>
    </recommendedName>
</protein>
<dbReference type="GO" id="GO:0003777">
    <property type="term" value="F:microtubule motor activity"/>
    <property type="evidence" value="ECO:0007669"/>
    <property type="project" value="InterPro"/>
</dbReference>
<evidence type="ECO:0000256" key="2">
    <source>
        <dbReference type="ARBA" id="ARBA00022490"/>
    </source>
</evidence>
<feature type="coiled-coil region" evidence="13">
    <location>
        <begin position="548"/>
        <end position="589"/>
    </location>
</feature>
<evidence type="ECO:0000256" key="5">
    <source>
        <dbReference type="ARBA" id="ARBA00022840"/>
    </source>
</evidence>
<comment type="function">
    <text evidence="9">Dendrite-specific motor protein which, in association with the Apba1-containing complex (LIN-10-LIN-2-LIN-7 complex), transports vesicles containing N-methyl-D-aspartate (NMDA) receptor subunit NR2B along microtubules.</text>
</comment>
<organism evidence="15">
    <name type="scientific">Capra hircus</name>
    <name type="common">Goat</name>
    <dbReference type="NCBI Taxonomy" id="9925"/>
    <lineage>
        <taxon>Eukaryota</taxon>
        <taxon>Metazoa</taxon>
        <taxon>Chordata</taxon>
        <taxon>Craniata</taxon>
        <taxon>Vertebrata</taxon>
        <taxon>Euteleostomi</taxon>
        <taxon>Mammalia</taxon>
        <taxon>Eutheria</taxon>
        <taxon>Laurasiatheria</taxon>
        <taxon>Artiodactyla</taxon>
        <taxon>Ruminantia</taxon>
        <taxon>Pecora</taxon>
        <taxon>Bovidae</taxon>
        <taxon>Caprinae</taxon>
        <taxon>Capra</taxon>
    </lineage>
</organism>
<dbReference type="Gene3D" id="3.40.850.10">
    <property type="entry name" value="Kinesin motor domain"/>
    <property type="match status" value="1"/>
</dbReference>
<evidence type="ECO:0000256" key="7">
    <source>
        <dbReference type="ARBA" id="ARBA00023175"/>
    </source>
</evidence>
<keyword evidence="8" id="KW-0206">Cytoskeleton</keyword>
<dbReference type="GO" id="GO:0005874">
    <property type="term" value="C:microtubule"/>
    <property type="evidence" value="ECO:0007669"/>
    <property type="project" value="UniProtKB-KW"/>
</dbReference>
<evidence type="ECO:0000256" key="1">
    <source>
        <dbReference type="ARBA" id="ARBA00004245"/>
    </source>
</evidence>
<reference evidence="15" key="2">
    <citation type="submission" date="2025-08" db="UniProtKB">
        <authorList>
            <consortium name="Ensembl"/>
        </authorList>
    </citation>
    <scope>IDENTIFICATION</scope>
</reference>
<evidence type="ECO:0000256" key="3">
    <source>
        <dbReference type="ARBA" id="ARBA00022701"/>
    </source>
</evidence>
<dbReference type="SUPFAM" id="SSF52540">
    <property type="entry name" value="P-loop containing nucleoside triphosphate hydrolases"/>
    <property type="match status" value="1"/>
</dbReference>
<dbReference type="PANTHER" id="PTHR47969:SF21">
    <property type="entry name" value="KINESIN-LIKE PROTEIN"/>
    <property type="match status" value="1"/>
</dbReference>
<keyword evidence="7 11" id="KW-0505">Motor protein</keyword>
<dbReference type="InterPro" id="IPR027640">
    <property type="entry name" value="Kinesin-like_fam"/>
</dbReference>
<dbReference type="SMART" id="SM00129">
    <property type="entry name" value="KISc"/>
    <property type="match status" value="1"/>
</dbReference>
<comment type="similarity">
    <text evidence="11 12">Belongs to the TRAFAC class myosin-kinesin ATPase superfamily. Kinesin family.</text>
</comment>
<evidence type="ECO:0000256" key="8">
    <source>
        <dbReference type="ARBA" id="ARBA00023212"/>
    </source>
</evidence>
<dbReference type="InterPro" id="IPR036961">
    <property type="entry name" value="Kinesin_motor_dom_sf"/>
</dbReference>
<proteinExistence type="inferred from homology"/>
<evidence type="ECO:0000256" key="6">
    <source>
        <dbReference type="ARBA" id="ARBA00023054"/>
    </source>
</evidence>
<evidence type="ECO:0000313" key="15">
    <source>
        <dbReference type="Ensembl" id="ENSCHIP00010018150.1"/>
    </source>
</evidence>
<dbReference type="Ensembl" id="ENSCHIT00010025451.1">
    <property type="protein sequence ID" value="ENSCHIP00010018150.1"/>
    <property type="gene ID" value="ENSCHIG00010013185.1"/>
</dbReference>
<evidence type="ECO:0000256" key="13">
    <source>
        <dbReference type="SAM" id="Coils"/>
    </source>
</evidence>
<keyword evidence="3 12" id="KW-0493">Microtubule</keyword>
<dbReference type="InterPro" id="IPR019821">
    <property type="entry name" value="Kinesin_motor_CS"/>
</dbReference>
<dbReference type="PANTHER" id="PTHR47969">
    <property type="entry name" value="CHROMOSOME-ASSOCIATED KINESIN KIF4A-RELATED"/>
    <property type="match status" value="1"/>
</dbReference>
<name>A0A8C2PDW0_CAPHI</name>
<evidence type="ECO:0000256" key="10">
    <source>
        <dbReference type="ARBA" id="ARBA00062719"/>
    </source>
</evidence>